<evidence type="ECO:0000256" key="7">
    <source>
        <dbReference type="ARBA" id="ARBA00023146"/>
    </source>
</evidence>
<dbReference type="GO" id="GO:0005737">
    <property type="term" value="C:cytoplasm"/>
    <property type="evidence" value="ECO:0007669"/>
    <property type="project" value="UniProtKB-UniRule"/>
</dbReference>
<protein>
    <recommendedName>
        <fullName evidence="2 9">Arginine--tRNA ligase</fullName>
        <ecNumber evidence="2 9">6.1.1.19</ecNumber>
    </recommendedName>
</protein>
<evidence type="ECO:0000256" key="5">
    <source>
        <dbReference type="ARBA" id="ARBA00022840"/>
    </source>
</evidence>
<evidence type="ECO:0000256" key="10">
    <source>
        <dbReference type="RuleBase" id="RU363038"/>
    </source>
</evidence>
<accession>A0A1F7WH46</accession>
<gene>
    <name evidence="13" type="ORF">A2480_00330</name>
</gene>
<dbReference type="GO" id="GO:0005524">
    <property type="term" value="F:ATP binding"/>
    <property type="evidence" value="ECO:0007669"/>
    <property type="project" value="UniProtKB-KW"/>
</dbReference>
<keyword evidence="4 10" id="KW-0547">Nucleotide-binding</keyword>
<evidence type="ECO:0000256" key="8">
    <source>
        <dbReference type="ARBA" id="ARBA00049339"/>
    </source>
</evidence>
<evidence type="ECO:0000259" key="12">
    <source>
        <dbReference type="SMART" id="SM01016"/>
    </source>
</evidence>
<comment type="similarity">
    <text evidence="1 10">Belongs to the class-I aminoacyl-tRNA synthetase family.</text>
</comment>
<dbReference type="Gene3D" id="3.30.1360.70">
    <property type="entry name" value="Arginyl tRNA synthetase N-terminal domain"/>
    <property type="match status" value="1"/>
</dbReference>
<evidence type="ECO:0000256" key="4">
    <source>
        <dbReference type="ARBA" id="ARBA00022741"/>
    </source>
</evidence>
<dbReference type="InterPro" id="IPR009080">
    <property type="entry name" value="tRNAsynth_Ia_anticodon-bd"/>
</dbReference>
<dbReference type="SUPFAM" id="SSF47323">
    <property type="entry name" value="Anticodon-binding domain of a subclass of class I aminoacyl-tRNA synthetases"/>
    <property type="match status" value="1"/>
</dbReference>
<keyword evidence="3 10" id="KW-0436">Ligase</keyword>
<dbReference type="InterPro" id="IPR035684">
    <property type="entry name" value="ArgRS_core"/>
</dbReference>
<dbReference type="InterPro" id="IPR005148">
    <property type="entry name" value="Arg-tRNA-synth_N"/>
</dbReference>
<evidence type="ECO:0000256" key="6">
    <source>
        <dbReference type="ARBA" id="ARBA00022917"/>
    </source>
</evidence>
<dbReference type="Proteomes" id="UP000176988">
    <property type="component" value="Unassembled WGS sequence"/>
</dbReference>
<dbReference type="Pfam" id="PF00750">
    <property type="entry name" value="tRNA-synt_1d"/>
    <property type="match status" value="1"/>
</dbReference>
<feature type="domain" description="Arginyl tRNA synthetase N-terminal" evidence="12">
    <location>
        <begin position="27"/>
        <end position="115"/>
    </location>
</feature>
<dbReference type="PANTHER" id="PTHR11956">
    <property type="entry name" value="ARGINYL-TRNA SYNTHETASE"/>
    <property type="match status" value="1"/>
</dbReference>
<evidence type="ECO:0000313" key="14">
    <source>
        <dbReference type="Proteomes" id="UP000176988"/>
    </source>
</evidence>
<dbReference type="SMART" id="SM01016">
    <property type="entry name" value="Arg_tRNA_synt_N"/>
    <property type="match status" value="1"/>
</dbReference>
<dbReference type="AlphaFoldDB" id="A0A1F7WH46"/>
<reference evidence="13 14" key="1">
    <citation type="journal article" date="2016" name="Nat. Commun.">
        <title>Thousands of microbial genomes shed light on interconnected biogeochemical processes in an aquifer system.</title>
        <authorList>
            <person name="Anantharaman K."/>
            <person name="Brown C.T."/>
            <person name="Hug L.A."/>
            <person name="Sharon I."/>
            <person name="Castelle C.J."/>
            <person name="Probst A.J."/>
            <person name="Thomas B.C."/>
            <person name="Singh A."/>
            <person name="Wilkins M.J."/>
            <person name="Karaoz U."/>
            <person name="Brodie E.L."/>
            <person name="Williams K.H."/>
            <person name="Hubbard S.S."/>
            <person name="Banfield J.F."/>
        </authorList>
    </citation>
    <scope>NUCLEOTIDE SEQUENCE [LARGE SCALE GENOMIC DNA]</scope>
</reference>
<dbReference type="InterPro" id="IPR036695">
    <property type="entry name" value="Arg-tRNA-synth_N_sf"/>
</dbReference>
<dbReference type="Gene3D" id="3.40.50.620">
    <property type="entry name" value="HUPs"/>
    <property type="match status" value="1"/>
</dbReference>
<evidence type="ECO:0000256" key="3">
    <source>
        <dbReference type="ARBA" id="ARBA00022598"/>
    </source>
</evidence>
<evidence type="ECO:0000256" key="2">
    <source>
        <dbReference type="ARBA" id="ARBA00012837"/>
    </source>
</evidence>
<dbReference type="Pfam" id="PF03485">
    <property type="entry name" value="Arg_tRNA_synt_N"/>
    <property type="match status" value="1"/>
</dbReference>
<proteinExistence type="inferred from homology"/>
<sequence>MTTEDTQKFENGEADTALHQAKVEICHAMNNVLQSNILRGGSKGEIDSDFSSITEDILELPPDRSLGDLCSPCFSLAKYFGQSPAAIAKVLADNFKSTSLVASAQAVGPYVNFKFDRNNFSRAVLKDLARDGERYGNYSGHAERLIVEYGQPNTHKEVHVGHLRNLFIGLSVVRLLQAAGKDVIPVSYIGDVGAHVSKCLWAYKKFHDGERPELGQEGKFLGAIYTEATRRVEEDESLKTEVSAVQQALESGDQDWTALWQETRQWSLDEMQGIFKEVGCDFDRFYYESEVESPGKKLVRELLEQGQAEMSQGAIIMNLESEDLGVFLLLKSDGNSLYATKDLELAQLKFSEFKDIDTSIHIVDNRQSLYFRQLFAALKRIGFDKRMVHLAYDFVTLKEGAMSSRKGNVITYAEFRDEMMRLAEKETLDRHPDWDKKRLHEVAWTVVEGAMKFAMLRQDAERPIVFDLQESLAFEGFTGPYVQYAHARMCSIETKAAEMDIDYVSDITGEFTEEEFAALRQVADLPHTVFVASAGPVRGELDVNRKKRFFGNFNPSLVAQYTFDLAQRANDFYRDVPVLSVDDQDRTRRLMIVGALRLALERALFLLGIDAPKEM</sequence>
<feature type="domain" description="DALR anticodon binding" evidence="11">
    <location>
        <begin position="482"/>
        <end position="615"/>
    </location>
</feature>
<name>A0A1F7WH46_9BACT</name>
<dbReference type="InterPro" id="IPR008909">
    <property type="entry name" value="DALR_anticod-bd"/>
</dbReference>
<dbReference type="EMBL" id="MGFG01000006">
    <property type="protein sequence ID" value="OGM01518.1"/>
    <property type="molecule type" value="Genomic_DNA"/>
</dbReference>
<keyword evidence="6 10" id="KW-0648">Protein biosynthesis</keyword>
<dbReference type="PRINTS" id="PR01038">
    <property type="entry name" value="TRNASYNTHARG"/>
</dbReference>
<dbReference type="SUPFAM" id="SSF55190">
    <property type="entry name" value="Arginyl-tRNA synthetase (ArgRS), N-terminal 'additional' domain"/>
    <property type="match status" value="1"/>
</dbReference>
<dbReference type="PANTHER" id="PTHR11956:SF5">
    <property type="entry name" value="ARGININE--TRNA LIGASE, CYTOPLASMIC"/>
    <property type="match status" value="1"/>
</dbReference>
<dbReference type="EC" id="6.1.1.19" evidence="2 9"/>
<evidence type="ECO:0000256" key="1">
    <source>
        <dbReference type="ARBA" id="ARBA00005594"/>
    </source>
</evidence>
<dbReference type="SUPFAM" id="SSF52374">
    <property type="entry name" value="Nucleotidylyl transferase"/>
    <property type="match status" value="1"/>
</dbReference>
<dbReference type="Pfam" id="PF05746">
    <property type="entry name" value="DALR_1"/>
    <property type="match status" value="1"/>
</dbReference>
<comment type="caution">
    <text evidence="13">The sequence shown here is derived from an EMBL/GenBank/DDBJ whole genome shotgun (WGS) entry which is preliminary data.</text>
</comment>
<dbReference type="STRING" id="1802424.A2480_00330"/>
<evidence type="ECO:0000259" key="11">
    <source>
        <dbReference type="SMART" id="SM00836"/>
    </source>
</evidence>
<dbReference type="InterPro" id="IPR014729">
    <property type="entry name" value="Rossmann-like_a/b/a_fold"/>
</dbReference>
<keyword evidence="7 10" id="KW-0030">Aminoacyl-tRNA synthetase</keyword>
<organism evidence="13 14">
    <name type="scientific">Candidatus Uhrbacteria bacterium RIFOXYC2_FULL_47_19</name>
    <dbReference type="NCBI Taxonomy" id="1802424"/>
    <lineage>
        <taxon>Bacteria</taxon>
        <taxon>Candidatus Uhriibacteriota</taxon>
    </lineage>
</organism>
<dbReference type="NCBIfam" id="TIGR00456">
    <property type="entry name" value="argS"/>
    <property type="match status" value="1"/>
</dbReference>
<dbReference type="InterPro" id="IPR001278">
    <property type="entry name" value="Arg-tRNA-ligase"/>
</dbReference>
<keyword evidence="5 10" id="KW-0067">ATP-binding</keyword>
<evidence type="ECO:0000256" key="9">
    <source>
        <dbReference type="NCBIfam" id="TIGR00456"/>
    </source>
</evidence>
<dbReference type="Gene3D" id="1.10.730.10">
    <property type="entry name" value="Isoleucyl-tRNA Synthetase, Domain 1"/>
    <property type="match status" value="1"/>
</dbReference>
<dbReference type="GO" id="GO:0004814">
    <property type="term" value="F:arginine-tRNA ligase activity"/>
    <property type="evidence" value="ECO:0007669"/>
    <property type="project" value="UniProtKB-UniRule"/>
</dbReference>
<evidence type="ECO:0000313" key="13">
    <source>
        <dbReference type="EMBL" id="OGM01518.1"/>
    </source>
</evidence>
<comment type="catalytic activity">
    <reaction evidence="8">
        <text>tRNA(Arg) + L-arginine + ATP = L-arginyl-tRNA(Arg) + AMP + diphosphate</text>
        <dbReference type="Rhea" id="RHEA:20301"/>
        <dbReference type="Rhea" id="RHEA-COMP:9658"/>
        <dbReference type="Rhea" id="RHEA-COMP:9673"/>
        <dbReference type="ChEBI" id="CHEBI:30616"/>
        <dbReference type="ChEBI" id="CHEBI:32682"/>
        <dbReference type="ChEBI" id="CHEBI:33019"/>
        <dbReference type="ChEBI" id="CHEBI:78442"/>
        <dbReference type="ChEBI" id="CHEBI:78513"/>
        <dbReference type="ChEBI" id="CHEBI:456215"/>
        <dbReference type="EC" id="6.1.1.19"/>
    </reaction>
</comment>
<dbReference type="SMART" id="SM00836">
    <property type="entry name" value="DALR_1"/>
    <property type="match status" value="1"/>
</dbReference>
<dbReference type="GO" id="GO:0006420">
    <property type="term" value="P:arginyl-tRNA aminoacylation"/>
    <property type="evidence" value="ECO:0007669"/>
    <property type="project" value="UniProtKB-UniRule"/>
</dbReference>